<accession>A0A844YHV5</accession>
<evidence type="ECO:0000313" key="3">
    <source>
        <dbReference type="Proteomes" id="UP000445582"/>
    </source>
</evidence>
<protein>
    <submittedName>
        <fullName evidence="2">Methyltransferase domain-containing protein</fullName>
    </submittedName>
</protein>
<keyword evidence="3" id="KW-1185">Reference proteome</keyword>
<dbReference type="EMBL" id="WTYN01000001">
    <property type="protein sequence ID" value="MXO63313.1"/>
    <property type="molecule type" value="Genomic_DNA"/>
</dbReference>
<evidence type="ECO:0000313" key="2">
    <source>
        <dbReference type="EMBL" id="MXO63313.1"/>
    </source>
</evidence>
<feature type="domain" description="Methyltransferase type 11" evidence="1">
    <location>
        <begin position="37"/>
        <end position="118"/>
    </location>
</feature>
<name>A0A844YHV5_9SPHN</name>
<dbReference type="CDD" id="cd02440">
    <property type="entry name" value="AdoMet_MTases"/>
    <property type="match status" value="1"/>
</dbReference>
<dbReference type="InterPro" id="IPR029063">
    <property type="entry name" value="SAM-dependent_MTases_sf"/>
</dbReference>
<keyword evidence="2" id="KW-0808">Transferase</keyword>
<evidence type="ECO:0000259" key="1">
    <source>
        <dbReference type="Pfam" id="PF08241"/>
    </source>
</evidence>
<proteinExistence type="predicted"/>
<sequence length="246" mass="27133">MSALYDEIGVDYADLRKPDDRIARRIDAALGPARTVLNVGAGAGSYEPTDRDVTALEPSAEMIAQRPSGAAPVVQGAAESLPFADDSFDAVMAVLTIHHWADQAKGLAEMRRVARQRVVLLTFDPAHRGIWLLDYVPALAELDAAQMPPLDFYREHLGRDVVIETLAVPRDCTDGFLYAYWARPQAYLDPRLRKGSSSFWKLSGLDEGFARLEADLASGAWREKYGRLLERPDYDAGYRLVIAPAG</sequence>
<dbReference type="InterPro" id="IPR013216">
    <property type="entry name" value="Methyltransf_11"/>
</dbReference>
<dbReference type="Pfam" id="PF08241">
    <property type="entry name" value="Methyltransf_11"/>
    <property type="match status" value="1"/>
</dbReference>
<dbReference type="GO" id="GO:0032259">
    <property type="term" value="P:methylation"/>
    <property type="evidence" value="ECO:0007669"/>
    <property type="project" value="UniProtKB-KW"/>
</dbReference>
<dbReference type="RefSeq" id="WP_160674747.1">
    <property type="nucleotide sequence ID" value="NZ_WTYN01000001.1"/>
</dbReference>
<dbReference type="AlphaFoldDB" id="A0A844YHV5"/>
<dbReference type="PANTHER" id="PTHR43591:SF24">
    <property type="entry name" value="2-METHOXY-6-POLYPRENYL-1,4-BENZOQUINOL METHYLASE, MITOCHONDRIAL"/>
    <property type="match status" value="1"/>
</dbReference>
<dbReference type="Gene3D" id="3.40.50.150">
    <property type="entry name" value="Vaccinia Virus protein VP39"/>
    <property type="match status" value="1"/>
</dbReference>
<organism evidence="2 3">
    <name type="scientific">Qipengyuania oceanensis</name>
    <dbReference type="NCBI Taxonomy" id="1463597"/>
    <lineage>
        <taxon>Bacteria</taxon>
        <taxon>Pseudomonadati</taxon>
        <taxon>Pseudomonadota</taxon>
        <taxon>Alphaproteobacteria</taxon>
        <taxon>Sphingomonadales</taxon>
        <taxon>Erythrobacteraceae</taxon>
        <taxon>Qipengyuania</taxon>
    </lineage>
</organism>
<dbReference type="OrthoDB" id="9787738at2"/>
<keyword evidence="2" id="KW-0489">Methyltransferase</keyword>
<gene>
    <name evidence="2" type="ORF">GRI48_09840</name>
</gene>
<dbReference type="GO" id="GO:0008757">
    <property type="term" value="F:S-adenosylmethionine-dependent methyltransferase activity"/>
    <property type="evidence" value="ECO:0007669"/>
    <property type="project" value="InterPro"/>
</dbReference>
<dbReference type="PANTHER" id="PTHR43591">
    <property type="entry name" value="METHYLTRANSFERASE"/>
    <property type="match status" value="1"/>
</dbReference>
<dbReference type="SUPFAM" id="SSF53335">
    <property type="entry name" value="S-adenosyl-L-methionine-dependent methyltransferases"/>
    <property type="match status" value="1"/>
</dbReference>
<dbReference type="Proteomes" id="UP000445582">
    <property type="component" value="Unassembled WGS sequence"/>
</dbReference>
<reference evidence="2 3" key="1">
    <citation type="submission" date="2019-12" db="EMBL/GenBank/DDBJ databases">
        <title>Genomic-based taxomic classification of the family Erythrobacteraceae.</title>
        <authorList>
            <person name="Xu L."/>
        </authorList>
    </citation>
    <scope>NUCLEOTIDE SEQUENCE [LARGE SCALE GENOMIC DNA]</scope>
    <source>
        <strain evidence="2 3">MCCC 1A09965</strain>
    </source>
</reference>
<comment type="caution">
    <text evidence="2">The sequence shown here is derived from an EMBL/GenBank/DDBJ whole genome shotgun (WGS) entry which is preliminary data.</text>
</comment>